<dbReference type="Proteomes" id="UP001482620">
    <property type="component" value="Unassembled WGS sequence"/>
</dbReference>
<organism evidence="2 3">
    <name type="scientific">Ilyodon furcidens</name>
    <name type="common">goldbreast splitfin</name>
    <dbReference type="NCBI Taxonomy" id="33524"/>
    <lineage>
        <taxon>Eukaryota</taxon>
        <taxon>Metazoa</taxon>
        <taxon>Chordata</taxon>
        <taxon>Craniata</taxon>
        <taxon>Vertebrata</taxon>
        <taxon>Euteleostomi</taxon>
        <taxon>Actinopterygii</taxon>
        <taxon>Neopterygii</taxon>
        <taxon>Teleostei</taxon>
        <taxon>Neoteleostei</taxon>
        <taxon>Acanthomorphata</taxon>
        <taxon>Ovalentaria</taxon>
        <taxon>Atherinomorphae</taxon>
        <taxon>Cyprinodontiformes</taxon>
        <taxon>Goodeidae</taxon>
        <taxon>Ilyodon</taxon>
    </lineage>
</organism>
<accession>A0ABV0V7W1</accession>
<feature type="compositionally biased region" description="Basic and acidic residues" evidence="1">
    <location>
        <begin position="83"/>
        <end position="99"/>
    </location>
</feature>
<evidence type="ECO:0000256" key="1">
    <source>
        <dbReference type="SAM" id="MobiDB-lite"/>
    </source>
</evidence>
<evidence type="ECO:0000313" key="3">
    <source>
        <dbReference type="Proteomes" id="UP001482620"/>
    </source>
</evidence>
<sequence length="115" mass="12570">MEASGKEVEADRGVETVAAGGEDGDLEADRDVETVAAGTCRLVRRPAEQSRGPSVWSPAPKEQAIRRPSEQSRGPSGRQIRRPTMERRGPSRNSVELRRLGVRLGTHGAWRTLRG</sequence>
<proteinExistence type="predicted"/>
<evidence type="ECO:0000313" key="2">
    <source>
        <dbReference type="EMBL" id="MEQ2252217.1"/>
    </source>
</evidence>
<name>A0ABV0V7W1_9TELE</name>
<keyword evidence="3" id="KW-1185">Reference proteome</keyword>
<protein>
    <submittedName>
        <fullName evidence="2">Uncharacterized protein</fullName>
    </submittedName>
</protein>
<feature type="compositionally biased region" description="Basic and acidic residues" evidence="1">
    <location>
        <begin position="1"/>
        <end position="14"/>
    </location>
</feature>
<feature type="region of interest" description="Disordered" evidence="1">
    <location>
        <begin position="1"/>
        <end position="100"/>
    </location>
</feature>
<gene>
    <name evidence="2" type="ORF">ILYODFUR_019461</name>
</gene>
<comment type="caution">
    <text evidence="2">The sequence shown here is derived from an EMBL/GenBank/DDBJ whole genome shotgun (WGS) entry which is preliminary data.</text>
</comment>
<dbReference type="EMBL" id="JAHRIQ010094634">
    <property type="protein sequence ID" value="MEQ2252217.1"/>
    <property type="molecule type" value="Genomic_DNA"/>
</dbReference>
<reference evidence="2 3" key="1">
    <citation type="submission" date="2021-06" db="EMBL/GenBank/DDBJ databases">
        <authorList>
            <person name="Palmer J.M."/>
        </authorList>
    </citation>
    <scope>NUCLEOTIDE SEQUENCE [LARGE SCALE GENOMIC DNA]</scope>
    <source>
        <strain evidence="3">if_2019</strain>
        <tissue evidence="2">Muscle</tissue>
    </source>
</reference>